<dbReference type="PANTHER" id="PTHR36183">
    <property type="entry name" value="BETA-GLUCURONIDASE"/>
    <property type="match status" value="1"/>
</dbReference>
<dbReference type="Pfam" id="PF16862">
    <property type="entry name" value="Glyco_hydro_79C"/>
    <property type="match status" value="1"/>
</dbReference>
<dbReference type="SUPFAM" id="SSF51445">
    <property type="entry name" value="(Trans)glycosidases"/>
    <property type="match status" value="1"/>
</dbReference>
<evidence type="ECO:0000313" key="3">
    <source>
        <dbReference type="EMBL" id="KAJ2893369.1"/>
    </source>
</evidence>
<comment type="caution">
    <text evidence="3">The sequence shown here is derived from an EMBL/GenBank/DDBJ whole genome shotgun (WGS) entry which is preliminary data.</text>
</comment>
<protein>
    <submittedName>
        <fullName evidence="3">Beta-glucuronidase</fullName>
    </submittedName>
</protein>
<sequence length="477" mass="50620">MCNFKLASLSGLALVANLVSAVTYSVPSEVGTGGLEYYPLDAAPLSLSFEFFAFPSYMTNVTATMRCLENWKDLTGVWPHIRSGGTTQDRALFDPDTDAYVVYYVADPADAPASLTFGPNYMELASEYPGEVTIGLNRGKNQIDNTIAAAQSAVDQMGNLYAIELGNEPEYYSGVQPIASGTWNPSVDSAIQNNWDIIVGEALGMTNIIQAGNSLPSSWSSTQLIESGNETVYQYVKEYSRHNYPGGSVSSLMSHANIASNIHSFDEDVASANGIGKPLFLGETNSVSGGGATDVSPLFGAALWTMDYTVRAAASNITRTYFHQGTIGAAPYNMWGRYSGGNPYVGAYAAVAFMAEGSYVAALDSGSDNYAVYATYGSDGKPLRVLLYNSDYYTSGTRPTESFTLTGLDVSSLQAKRLTAPTASSRQDRGEPATYGGQGFDDGTCVIDGDETWELVTVSGGSATVSVGASEAVVVHF</sequence>
<gene>
    <name evidence="3" type="ORF">MKZ38_008732</name>
</gene>
<reference evidence="3" key="1">
    <citation type="submission" date="2022-07" db="EMBL/GenBank/DDBJ databases">
        <title>Draft genome sequence of Zalerion maritima ATCC 34329, a (micro)plastics degrading marine fungus.</title>
        <authorList>
            <person name="Paco A."/>
            <person name="Goncalves M.F.M."/>
            <person name="Rocha-Santos T.A.P."/>
            <person name="Alves A."/>
        </authorList>
    </citation>
    <scope>NUCLEOTIDE SEQUENCE</scope>
    <source>
        <strain evidence="3">ATCC 34329</strain>
    </source>
</reference>
<dbReference type="InterPro" id="IPR052974">
    <property type="entry name" value="GH79_Enzymes"/>
</dbReference>
<dbReference type="Gene3D" id="3.20.20.80">
    <property type="entry name" value="Glycosidases"/>
    <property type="match status" value="1"/>
</dbReference>
<dbReference type="Proteomes" id="UP001201980">
    <property type="component" value="Unassembled WGS sequence"/>
</dbReference>
<evidence type="ECO:0000259" key="2">
    <source>
        <dbReference type="Pfam" id="PF16862"/>
    </source>
</evidence>
<dbReference type="AlphaFoldDB" id="A0AAD5WNH1"/>
<organism evidence="3 4">
    <name type="scientific">Zalerion maritima</name>
    <dbReference type="NCBI Taxonomy" id="339359"/>
    <lineage>
        <taxon>Eukaryota</taxon>
        <taxon>Fungi</taxon>
        <taxon>Dikarya</taxon>
        <taxon>Ascomycota</taxon>
        <taxon>Pezizomycotina</taxon>
        <taxon>Sordariomycetes</taxon>
        <taxon>Lulworthiomycetidae</taxon>
        <taxon>Lulworthiales</taxon>
        <taxon>Lulworthiaceae</taxon>
        <taxon>Zalerion</taxon>
    </lineage>
</organism>
<name>A0AAD5WNH1_9PEZI</name>
<feature type="chain" id="PRO_5041955246" evidence="1">
    <location>
        <begin position="22"/>
        <end position="477"/>
    </location>
</feature>
<accession>A0AAD5WNH1</accession>
<proteinExistence type="predicted"/>
<feature type="domain" description="Beta-glucuronidase C-terminal" evidence="2">
    <location>
        <begin position="373"/>
        <end position="474"/>
    </location>
</feature>
<dbReference type="PANTHER" id="PTHR36183:SF3">
    <property type="entry name" value="BETA-GLUCURONIDASE C-TERMINAL DOMAIN-CONTAINING PROTEIN"/>
    <property type="match status" value="1"/>
</dbReference>
<evidence type="ECO:0000256" key="1">
    <source>
        <dbReference type="SAM" id="SignalP"/>
    </source>
</evidence>
<keyword evidence="4" id="KW-1185">Reference proteome</keyword>
<evidence type="ECO:0000313" key="4">
    <source>
        <dbReference type="Proteomes" id="UP001201980"/>
    </source>
</evidence>
<dbReference type="InterPro" id="IPR031728">
    <property type="entry name" value="GlcAase_C"/>
</dbReference>
<keyword evidence="1" id="KW-0732">Signal</keyword>
<dbReference type="EMBL" id="JAKWBI020000613">
    <property type="protein sequence ID" value="KAJ2893369.1"/>
    <property type="molecule type" value="Genomic_DNA"/>
</dbReference>
<feature type="signal peptide" evidence="1">
    <location>
        <begin position="1"/>
        <end position="21"/>
    </location>
</feature>
<dbReference type="InterPro" id="IPR017853">
    <property type="entry name" value="GH"/>
</dbReference>